<evidence type="ECO:0000256" key="3">
    <source>
        <dbReference type="ARBA" id="ARBA00023004"/>
    </source>
</evidence>
<keyword evidence="1" id="KW-0001">2Fe-2S</keyword>
<evidence type="ECO:0000256" key="5">
    <source>
        <dbReference type="ARBA" id="ARBA00034078"/>
    </source>
</evidence>
<dbReference type="EMBL" id="JBANFI010000001">
    <property type="protein sequence ID" value="MFK7159543.1"/>
    <property type="molecule type" value="Genomic_DNA"/>
</dbReference>
<dbReference type="Pfam" id="PF00355">
    <property type="entry name" value="Rieske"/>
    <property type="match status" value="1"/>
</dbReference>
<evidence type="ECO:0000256" key="6">
    <source>
        <dbReference type="ARBA" id="ARBA00038001"/>
    </source>
</evidence>
<evidence type="ECO:0000256" key="4">
    <source>
        <dbReference type="ARBA" id="ARBA00023014"/>
    </source>
</evidence>
<dbReference type="PANTHER" id="PTHR21496">
    <property type="entry name" value="FERREDOXIN-RELATED"/>
    <property type="match status" value="1"/>
</dbReference>
<proteinExistence type="inferred from homology"/>
<keyword evidence="2" id="KW-0479">Metal-binding</keyword>
<gene>
    <name evidence="8" type="ORF">V6U78_00640</name>
</gene>
<dbReference type="InterPro" id="IPR036922">
    <property type="entry name" value="Rieske_2Fe-2S_sf"/>
</dbReference>
<evidence type="ECO:0000256" key="2">
    <source>
        <dbReference type="ARBA" id="ARBA00022723"/>
    </source>
</evidence>
<reference evidence="8 9" key="1">
    <citation type="submission" date="2024-02" db="EMBL/GenBank/DDBJ databases">
        <title>Marinospirillum sp. MEB 164 isolated from Lonar lake sediment.</title>
        <authorList>
            <person name="Joshi A."/>
            <person name="Thite S."/>
        </authorList>
    </citation>
    <scope>NUCLEOTIDE SEQUENCE [LARGE SCALE GENOMIC DNA]</scope>
    <source>
        <strain evidence="8 9">MEB164</strain>
    </source>
</reference>
<evidence type="ECO:0000313" key="8">
    <source>
        <dbReference type="EMBL" id="MFK7159543.1"/>
    </source>
</evidence>
<accession>A0ABW8PV27</accession>
<organism evidence="8 9">
    <name type="scientific">Marinospirillum alkalitolerans</name>
    <dbReference type="NCBI Taxonomy" id="3123374"/>
    <lineage>
        <taxon>Bacteria</taxon>
        <taxon>Pseudomonadati</taxon>
        <taxon>Pseudomonadota</taxon>
        <taxon>Gammaproteobacteria</taxon>
        <taxon>Oceanospirillales</taxon>
        <taxon>Oceanospirillaceae</taxon>
        <taxon>Marinospirillum</taxon>
    </lineage>
</organism>
<comment type="similarity">
    <text evidence="6">Belongs to the bacterial ring-hydroxylating dioxygenase ferredoxin component family.</text>
</comment>
<dbReference type="RefSeq" id="WP_405336049.1">
    <property type="nucleotide sequence ID" value="NZ_JBANFI010000001.1"/>
</dbReference>
<dbReference type="Proteomes" id="UP001621714">
    <property type="component" value="Unassembled WGS sequence"/>
</dbReference>
<keyword evidence="3" id="KW-0408">Iron</keyword>
<comment type="cofactor">
    <cofactor evidence="5">
        <name>[2Fe-2S] cluster</name>
        <dbReference type="ChEBI" id="CHEBI:190135"/>
    </cofactor>
</comment>
<keyword evidence="4" id="KW-0411">Iron-sulfur</keyword>
<keyword evidence="9" id="KW-1185">Reference proteome</keyword>
<evidence type="ECO:0000256" key="1">
    <source>
        <dbReference type="ARBA" id="ARBA00022714"/>
    </source>
</evidence>
<evidence type="ECO:0000259" key="7">
    <source>
        <dbReference type="PROSITE" id="PS51296"/>
    </source>
</evidence>
<dbReference type="PROSITE" id="PS51296">
    <property type="entry name" value="RIESKE"/>
    <property type="match status" value="1"/>
</dbReference>
<sequence length="105" mass="11354">MNWESLATTTELAEGQLLICTTSAGDEVLLTRLQGAVHAVENACSHDGRSFEGGCIEGDGLLVCPRHGARFCLRTGKALTPPAYTDLETYSVKEEEGRIFIQPLD</sequence>
<feature type="domain" description="Rieske" evidence="7">
    <location>
        <begin position="4"/>
        <end position="101"/>
    </location>
</feature>
<dbReference type="InterPro" id="IPR017941">
    <property type="entry name" value="Rieske_2Fe-2S"/>
</dbReference>
<dbReference type="PANTHER" id="PTHR21496:SF0">
    <property type="entry name" value="RIESKE DOMAIN-CONTAINING PROTEIN"/>
    <property type="match status" value="1"/>
</dbReference>
<dbReference type="SUPFAM" id="SSF50022">
    <property type="entry name" value="ISP domain"/>
    <property type="match status" value="1"/>
</dbReference>
<dbReference type="Gene3D" id="2.102.10.10">
    <property type="entry name" value="Rieske [2Fe-2S] iron-sulphur domain"/>
    <property type="match status" value="1"/>
</dbReference>
<name>A0ABW8PV27_9GAMM</name>
<evidence type="ECO:0000313" key="9">
    <source>
        <dbReference type="Proteomes" id="UP001621714"/>
    </source>
</evidence>
<protein>
    <submittedName>
        <fullName evidence="8">Rieske (2Fe-2S) protein</fullName>
    </submittedName>
</protein>
<comment type="caution">
    <text evidence="8">The sequence shown here is derived from an EMBL/GenBank/DDBJ whole genome shotgun (WGS) entry which is preliminary data.</text>
</comment>